<organism evidence="1 2">
    <name type="scientific">Marasmius tenuissimus</name>
    <dbReference type="NCBI Taxonomy" id="585030"/>
    <lineage>
        <taxon>Eukaryota</taxon>
        <taxon>Fungi</taxon>
        <taxon>Dikarya</taxon>
        <taxon>Basidiomycota</taxon>
        <taxon>Agaricomycotina</taxon>
        <taxon>Agaricomycetes</taxon>
        <taxon>Agaricomycetidae</taxon>
        <taxon>Agaricales</taxon>
        <taxon>Marasmiineae</taxon>
        <taxon>Marasmiaceae</taxon>
        <taxon>Marasmius</taxon>
    </lineage>
</organism>
<accession>A0ABR2ZNK8</accession>
<sequence length="185" mass="20979">MATSQHHADETILEDEGEYSQLPLLNPGTIQKYYPDADSVKPQLTLLPTLQPFYRYGGNEKLRNRRKEAFAIAANLEDHKIAYEKLKQAARYVLKIFSQQSSDLTVLLSNILQGQKTDPADSNSESKKISVFSLDPRLYKAFIFSLFKTLSSARDSFQVAGRKPPEVPSWMNMGGERSSRVFGWD</sequence>
<proteinExistence type="predicted"/>
<evidence type="ECO:0000313" key="2">
    <source>
        <dbReference type="Proteomes" id="UP001437256"/>
    </source>
</evidence>
<name>A0ABR2ZNK8_9AGAR</name>
<dbReference type="Proteomes" id="UP001437256">
    <property type="component" value="Unassembled WGS sequence"/>
</dbReference>
<dbReference type="EMBL" id="JBBXMP010000091">
    <property type="protein sequence ID" value="KAL0062938.1"/>
    <property type="molecule type" value="Genomic_DNA"/>
</dbReference>
<evidence type="ECO:0000313" key="1">
    <source>
        <dbReference type="EMBL" id="KAL0062938.1"/>
    </source>
</evidence>
<gene>
    <name evidence="1" type="ORF">AAF712_010159</name>
</gene>
<reference evidence="1 2" key="1">
    <citation type="submission" date="2024-05" db="EMBL/GenBank/DDBJ databases">
        <title>A draft genome resource for the thread blight pathogen Marasmius tenuissimus strain MS-2.</title>
        <authorList>
            <person name="Yulfo-Soto G.E."/>
            <person name="Baruah I.K."/>
            <person name="Amoako-Attah I."/>
            <person name="Bukari Y."/>
            <person name="Meinhardt L.W."/>
            <person name="Bailey B.A."/>
            <person name="Cohen S.P."/>
        </authorList>
    </citation>
    <scope>NUCLEOTIDE SEQUENCE [LARGE SCALE GENOMIC DNA]</scope>
    <source>
        <strain evidence="1 2">MS-2</strain>
    </source>
</reference>
<protein>
    <submittedName>
        <fullName evidence="1">Uncharacterized protein</fullName>
    </submittedName>
</protein>
<comment type="caution">
    <text evidence="1">The sequence shown here is derived from an EMBL/GenBank/DDBJ whole genome shotgun (WGS) entry which is preliminary data.</text>
</comment>
<keyword evidence="2" id="KW-1185">Reference proteome</keyword>